<feature type="compositionally biased region" description="Polar residues" evidence="1">
    <location>
        <begin position="1202"/>
        <end position="1216"/>
    </location>
</feature>
<protein>
    <recommendedName>
        <fullName evidence="4">CNH domain-containing protein</fullName>
    </recommendedName>
</protein>
<feature type="compositionally biased region" description="Low complexity" evidence="1">
    <location>
        <begin position="274"/>
        <end position="290"/>
    </location>
</feature>
<comment type="caution">
    <text evidence="2">The sequence shown here is derived from an EMBL/GenBank/DDBJ whole genome shotgun (WGS) entry which is preliminary data.</text>
</comment>
<feature type="compositionally biased region" description="Low complexity" evidence="1">
    <location>
        <begin position="18"/>
        <end position="36"/>
    </location>
</feature>
<feature type="compositionally biased region" description="Basic residues" evidence="1">
    <location>
        <begin position="627"/>
        <end position="638"/>
    </location>
</feature>
<feature type="region of interest" description="Disordered" evidence="1">
    <location>
        <begin position="447"/>
        <end position="754"/>
    </location>
</feature>
<evidence type="ECO:0000313" key="2">
    <source>
        <dbReference type="EMBL" id="GJN91514.1"/>
    </source>
</evidence>
<proteinExistence type="predicted"/>
<feature type="compositionally biased region" description="Polar residues" evidence="1">
    <location>
        <begin position="818"/>
        <end position="829"/>
    </location>
</feature>
<dbReference type="Proteomes" id="UP001342314">
    <property type="component" value="Unassembled WGS sequence"/>
</dbReference>
<accession>A0AAV5GNL0</accession>
<feature type="compositionally biased region" description="Low complexity" evidence="1">
    <location>
        <begin position="468"/>
        <end position="501"/>
    </location>
</feature>
<dbReference type="PANTHER" id="PTHR48125">
    <property type="entry name" value="LP07818P1"/>
    <property type="match status" value="1"/>
</dbReference>
<feature type="region of interest" description="Disordered" evidence="1">
    <location>
        <begin position="806"/>
        <end position="900"/>
    </location>
</feature>
<keyword evidence="3" id="KW-1185">Reference proteome</keyword>
<dbReference type="EMBL" id="BQKY01000009">
    <property type="protein sequence ID" value="GJN91514.1"/>
    <property type="molecule type" value="Genomic_DNA"/>
</dbReference>
<feature type="compositionally biased region" description="Basic and acidic residues" evidence="1">
    <location>
        <begin position="725"/>
        <end position="738"/>
    </location>
</feature>
<dbReference type="PANTHER" id="PTHR48125:SF12">
    <property type="entry name" value="AT HOOK TRANSCRIPTION FACTOR FAMILY-RELATED"/>
    <property type="match status" value="1"/>
</dbReference>
<feature type="compositionally biased region" description="Low complexity" evidence="1">
    <location>
        <begin position="863"/>
        <end position="873"/>
    </location>
</feature>
<organism evidence="2 3">
    <name type="scientific">Rhodotorula paludigena</name>
    <dbReference type="NCBI Taxonomy" id="86838"/>
    <lineage>
        <taxon>Eukaryota</taxon>
        <taxon>Fungi</taxon>
        <taxon>Dikarya</taxon>
        <taxon>Basidiomycota</taxon>
        <taxon>Pucciniomycotina</taxon>
        <taxon>Microbotryomycetes</taxon>
        <taxon>Sporidiobolales</taxon>
        <taxon>Sporidiobolaceae</taxon>
        <taxon>Rhodotorula</taxon>
    </lineage>
</organism>
<evidence type="ECO:0000256" key="1">
    <source>
        <dbReference type="SAM" id="MobiDB-lite"/>
    </source>
</evidence>
<sequence length="1378" mass="146023">MAAQPVHASPAVHKRFSRTSTASSSSVGEPSSSSSTGVGGTGSSWRSSVASSSSQNGRLTPASSRLRIDVPDNHRFVRPASSPPQPSFVQNGEDDAVMSSGSSDGYGEVGAGVGPSRCAVKDDEDGAPDVLHTVRPSHSFRRHEHDVLSDDEDGGADFHDANEWFPPSLEQGGLGLGLGFAVPTATSVHERRRCSGDESEPEHAGDVEHLRDSDAEGPLPDQLQQRRGSLPFPSRTLSSVPNYAYSDTSTTTATSEQDQQSSRPALNDLHRSTRISTTTSSSNSSTLSLPTAPPVDLSLPNRQVGPYVSVANGPMASLASSNAPAQRPQPLCGAILDQKYLLIGTTAGLDFLPLPLPGSLPMQQLGKKRKETRKPVPLIKRTRFKELAVLSERSNILLAIAGRNDHVRVYALDGIRAMIDKKMQEIDKRDGYPIIHDAAIFDKKTSLSSGVKGKARAPGESRSADTLQPAAAASVVQPAPSPSYQFPPTASTSAAPPFASQPLPPDDAPTPTPRRRPLSTHSRPPSYHQRPPSWHQGGGPASPVRISSRPSSASFVRAVPTNPAPSRGSVSSQTTVTPGTPRTVRGQKSRDFIAGRKGSTAASMPGASKRRSRADLGSPPGPSSRRASVHSHFSRRGSIRSAGRAAGETADDETPPPVPSVDRRLSAPTHSLESNGRRPSASPSLPARLDAYPAPMPFPPKRMEPRPPVKPLNPLERSPTSDLAEFLRDSGPDMRSPEMDNVLASSRRRRRSSVTDNLLHAGADAQLFPALPKLPSRRESLTPSATASHLAGLELYTTGGSDLVEMLSEPALGDNGRASLSSSVGQSQPREARSPPLRSIERSPVLELADFIRQSGPLDDRPSSSSGDDSIAPPRVPPKPEARSAMTPRLGAGQKSPSMELAELLRQTGPVDEFDTSASSPTLLSQSSGVGVASAATLISSTRQRAESTSAIAAREAALDRLTARSPVVDSDAVVPTELAELVRSGPFAQTGSSSPSSRSSKRWTMSAVGSKLLHRTSTPESSRRPPSAGQNSASPLEYVKLARTRGARMLRATETKKRTYLAVLCGEEAERIELFTGSRSISLSLNRTFVLPETPRTIEFQMQGDDLVDIYLVYPESIFALEPATVRRERRMRDVAATSAAPPTNESGDEVRSPNLQSALHPADHLSVPRTKSRRPSMQLLLVNPALDDALADTDGHLPQPSITVTGAGPSSNGLGHQRDVSSDANLDIPLLSPISLLGGAAHRQIGPPGLFFVSKGQNLSGIVTADGKSVIKRPIVWGNDPLPVDPANEPPQRLEVLVLGGRRTVVVKLSPSDVKAISVEGASPTAPFSAATLVSPPRLVRPAIQFLATHSAGQQLVFAQVVGQSFSIQCLAAARI</sequence>
<feature type="region of interest" description="Disordered" evidence="1">
    <location>
        <begin position="1"/>
        <end position="127"/>
    </location>
</feature>
<feature type="compositionally biased region" description="Basic and acidic residues" evidence="1">
    <location>
        <begin position="193"/>
        <end position="214"/>
    </location>
</feature>
<reference evidence="2 3" key="1">
    <citation type="submission" date="2021-12" db="EMBL/GenBank/DDBJ databases">
        <title>High titer production of polyol ester of fatty acids by Rhodotorula paludigena BS15 towards product separation-free biomass refinery.</title>
        <authorList>
            <person name="Mano J."/>
            <person name="Ono H."/>
            <person name="Tanaka T."/>
            <person name="Naito K."/>
            <person name="Sushida H."/>
            <person name="Ike M."/>
            <person name="Tokuyasu K."/>
            <person name="Kitaoka M."/>
        </authorList>
    </citation>
    <scope>NUCLEOTIDE SEQUENCE [LARGE SCALE GENOMIC DNA]</scope>
    <source>
        <strain evidence="2 3">BS15</strain>
    </source>
</reference>
<feature type="compositionally biased region" description="Pro residues" evidence="1">
    <location>
        <begin position="502"/>
        <end position="512"/>
    </location>
</feature>
<feature type="region of interest" description="Disordered" evidence="1">
    <location>
        <begin position="986"/>
        <end position="1037"/>
    </location>
</feature>
<evidence type="ECO:0008006" key="4">
    <source>
        <dbReference type="Google" id="ProtNLM"/>
    </source>
</evidence>
<feature type="region of interest" description="Disordered" evidence="1">
    <location>
        <begin position="1136"/>
        <end position="1175"/>
    </location>
</feature>
<feature type="compositionally biased region" description="Low complexity" evidence="1">
    <location>
        <begin position="243"/>
        <end position="262"/>
    </location>
</feature>
<feature type="compositionally biased region" description="Low complexity" evidence="1">
    <location>
        <begin position="43"/>
        <end position="54"/>
    </location>
</feature>
<gene>
    <name evidence="2" type="ORF">Rhopal_004537-T1</name>
</gene>
<feature type="compositionally biased region" description="Low complexity" evidence="1">
    <location>
        <begin position="574"/>
        <end position="586"/>
    </location>
</feature>
<feature type="compositionally biased region" description="Basic and acidic residues" evidence="1">
    <location>
        <begin position="66"/>
        <end position="75"/>
    </location>
</feature>
<feature type="compositionally biased region" description="Low complexity" evidence="1">
    <location>
        <begin position="1016"/>
        <end position="1028"/>
    </location>
</feature>
<feature type="region of interest" description="Disordered" evidence="1">
    <location>
        <begin position="1201"/>
        <end position="1222"/>
    </location>
</feature>
<evidence type="ECO:0000313" key="3">
    <source>
        <dbReference type="Proteomes" id="UP001342314"/>
    </source>
</evidence>
<name>A0AAV5GNL0_9BASI</name>
<feature type="region of interest" description="Disordered" evidence="1">
    <location>
        <begin position="189"/>
        <end position="298"/>
    </location>
</feature>